<dbReference type="Proteomes" id="UP000054783">
    <property type="component" value="Unassembled WGS sequence"/>
</dbReference>
<accession>A0A0V1A358</accession>
<dbReference type="EMBL" id="JYDQ01000038">
    <property type="protein sequence ID" value="KRY19185.1"/>
    <property type="molecule type" value="Genomic_DNA"/>
</dbReference>
<proteinExistence type="predicted"/>
<protein>
    <submittedName>
        <fullName evidence="1">Uncharacterized protein</fullName>
    </submittedName>
</protein>
<gene>
    <name evidence="1" type="ORF">T12_2202</name>
</gene>
<organism evidence="1 2">
    <name type="scientific">Trichinella patagoniensis</name>
    <dbReference type="NCBI Taxonomy" id="990121"/>
    <lineage>
        <taxon>Eukaryota</taxon>
        <taxon>Metazoa</taxon>
        <taxon>Ecdysozoa</taxon>
        <taxon>Nematoda</taxon>
        <taxon>Enoplea</taxon>
        <taxon>Dorylaimia</taxon>
        <taxon>Trichinellida</taxon>
        <taxon>Trichinellidae</taxon>
        <taxon>Trichinella</taxon>
    </lineage>
</organism>
<evidence type="ECO:0000313" key="2">
    <source>
        <dbReference type="Proteomes" id="UP000054783"/>
    </source>
</evidence>
<reference evidence="1 2" key="1">
    <citation type="submission" date="2015-01" db="EMBL/GenBank/DDBJ databases">
        <title>Evolution of Trichinella species and genotypes.</title>
        <authorList>
            <person name="Korhonen P.K."/>
            <person name="Edoardo P."/>
            <person name="Giuseppe L.R."/>
            <person name="Gasser R.B."/>
        </authorList>
    </citation>
    <scope>NUCLEOTIDE SEQUENCE [LARGE SCALE GENOMIC DNA]</scope>
    <source>
        <strain evidence="1">ISS2496</strain>
    </source>
</reference>
<keyword evidence="2" id="KW-1185">Reference proteome</keyword>
<sequence>MAFDQLKAILGKVPAGTVHQLWNNGILKLAHCQCPCMASVQVCPQYFREIRNRQPSGQTFTMITDNAKQRSIRNYRIVVE</sequence>
<name>A0A0V1A358_9BILA</name>
<dbReference type="AlphaFoldDB" id="A0A0V1A358"/>
<comment type="caution">
    <text evidence="1">The sequence shown here is derived from an EMBL/GenBank/DDBJ whole genome shotgun (WGS) entry which is preliminary data.</text>
</comment>
<evidence type="ECO:0000313" key="1">
    <source>
        <dbReference type="EMBL" id="KRY19185.1"/>
    </source>
</evidence>